<dbReference type="RefSeq" id="WP_157360017.1">
    <property type="nucleotide sequence ID" value="NZ_CP011371.1"/>
</dbReference>
<evidence type="ECO:0000313" key="1">
    <source>
        <dbReference type="EMBL" id="AKJ31449.1"/>
    </source>
</evidence>
<dbReference type="OrthoDB" id="9976014at2"/>
<protein>
    <submittedName>
        <fullName evidence="1">Uncharacterized protein</fullName>
    </submittedName>
</protein>
<sequence>MQFAVLSRFGIRKVLKTEFDYLDSSPRVAYSKDEMEALLHRTARGSYNAQPLFILPGTVMFAGGLLAARRGDSTLAAERMAR</sequence>
<proteinExistence type="predicted"/>
<evidence type="ECO:0000313" key="2">
    <source>
        <dbReference type="Proteomes" id="UP000035352"/>
    </source>
</evidence>
<dbReference type="EMBL" id="CP011371">
    <property type="protein sequence ID" value="AKJ31449.1"/>
    <property type="molecule type" value="Genomic_DNA"/>
</dbReference>
<accession>A0A0G3BPU2</accession>
<dbReference type="KEGG" id="pbh:AAW51_4758"/>
<keyword evidence="2" id="KW-1185">Reference proteome</keyword>
<reference evidence="1 2" key="1">
    <citation type="submission" date="2015-05" db="EMBL/GenBank/DDBJ databases">
        <authorList>
            <person name="Tang B."/>
            <person name="Yu Y."/>
        </authorList>
    </citation>
    <scope>NUCLEOTIDE SEQUENCE [LARGE SCALE GENOMIC DNA]</scope>
    <source>
        <strain evidence="1 2">DSM 7029</strain>
    </source>
</reference>
<gene>
    <name evidence="1" type="ORF">AAW51_4758</name>
</gene>
<dbReference type="Proteomes" id="UP000035352">
    <property type="component" value="Chromosome"/>
</dbReference>
<organism evidence="1 2">
    <name type="scientific">Caldimonas brevitalea</name>
    <dbReference type="NCBI Taxonomy" id="413882"/>
    <lineage>
        <taxon>Bacteria</taxon>
        <taxon>Pseudomonadati</taxon>
        <taxon>Pseudomonadota</taxon>
        <taxon>Betaproteobacteria</taxon>
        <taxon>Burkholderiales</taxon>
        <taxon>Sphaerotilaceae</taxon>
        <taxon>Caldimonas</taxon>
    </lineage>
</organism>
<dbReference type="AlphaFoldDB" id="A0A0G3BPU2"/>
<name>A0A0G3BPU2_9BURK</name>